<reference evidence="4" key="1">
    <citation type="journal article" date="2019" name="Plant Biotechnol. J.">
        <title>Genome sequencing of the Australian wild diploid species Gossypium australe highlights disease resistance and delayed gland morphogenesis.</title>
        <authorList>
            <person name="Cai Y."/>
            <person name="Cai X."/>
            <person name="Wang Q."/>
            <person name="Wang P."/>
            <person name="Zhang Y."/>
            <person name="Cai C."/>
            <person name="Xu Y."/>
            <person name="Wang K."/>
            <person name="Zhou Z."/>
            <person name="Wang C."/>
            <person name="Geng S."/>
            <person name="Li B."/>
            <person name="Dong Q."/>
            <person name="Hou Y."/>
            <person name="Wang H."/>
            <person name="Ai P."/>
            <person name="Liu Z."/>
            <person name="Yi F."/>
            <person name="Sun M."/>
            <person name="An G."/>
            <person name="Cheng J."/>
            <person name="Zhang Y."/>
            <person name="Shi Q."/>
            <person name="Xie Y."/>
            <person name="Shi X."/>
            <person name="Chang Y."/>
            <person name="Huang F."/>
            <person name="Chen Y."/>
            <person name="Hong S."/>
            <person name="Mi L."/>
            <person name="Sun Q."/>
            <person name="Zhang L."/>
            <person name="Zhou B."/>
            <person name="Peng R."/>
            <person name="Zhang X."/>
            <person name="Liu F."/>
        </authorList>
    </citation>
    <scope>NUCLEOTIDE SEQUENCE [LARGE SCALE GENOMIC DNA]</scope>
    <source>
        <strain evidence="4">cv. PA1801</strain>
    </source>
</reference>
<gene>
    <name evidence="3" type="ORF">EPI10_034063</name>
</gene>
<keyword evidence="4" id="KW-1185">Reference proteome</keyword>
<dbReference type="EMBL" id="SMMG02000001">
    <property type="protein sequence ID" value="KAA3490616.1"/>
    <property type="molecule type" value="Genomic_DNA"/>
</dbReference>
<evidence type="ECO:0000313" key="4">
    <source>
        <dbReference type="Proteomes" id="UP000325315"/>
    </source>
</evidence>
<dbReference type="Pfam" id="PF14571">
    <property type="entry name" value="Di19_C"/>
    <property type="match status" value="1"/>
</dbReference>
<feature type="region of interest" description="Disordered" evidence="1">
    <location>
        <begin position="86"/>
        <end position="106"/>
    </location>
</feature>
<feature type="domain" description="Di19 C-terminal" evidence="2">
    <location>
        <begin position="37"/>
        <end position="106"/>
    </location>
</feature>
<sequence length="106" mass="11981">MFSTWNMAETRLYSAYDDACILVRKRKSRKGGSHSTLSLLRKELREENLQSFLGGSSCTVSSNSAPDPLLSSFILPMVDDFVNVQPNYSRETRTTKKSPDVNKSER</sequence>
<dbReference type="OrthoDB" id="6270329at2759"/>
<dbReference type="Proteomes" id="UP000325315">
    <property type="component" value="Unassembled WGS sequence"/>
</dbReference>
<organism evidence="3 4">
    <name type="scientific">Gossypium australe</name>
    <dbReference type="NCBI Taxonomy" id="47621"/>
    <lineage>
        <taxon>Eukaryota</taxon>
        <taxon>Viridiplantae</taxon>
        <taxon>Streptophyta</taxon>
        <taxon>Embryophyta</taxon>
        <taxon>Tracheophyta</taxon>
        <taxon>Spermatophyta</taxon>
        <taxon>Magnoliopsida</taxon>
        <taxon>eudicotyledons</taxon>
        <taxon>Gunneridae</taxon>
        <taxon>Pentapetalae</taxon>
        <taxon>rosids</taxon>
        <taxon>malvids</taxon>
        <taxon>Malvales</taxon>
        <taxon>Malvaceae</taxon>
        <taxon>Malvoideae</taxon>
        <taxon>Gossypium</taxon>
    </lineage>
</organism>
<dbReference type="PANTHER" id="PTHR31875:SF26">
    <property type="entry name" value="PROTEIN DEHYDRATION-INDUCED 19-RELATED"/>
    <property type="match status" value="1"/>
</dbReference>
<protein>
    <submittedName>
        <fullName evidence="3">DEHYDRATION-INDUCED 19-like protein 3-like</fullName>
    </submittedName>
</protein>
<comment type="caution">
    <text evidence="3">The sequence shown here is derived from an EMBL/GenBank/DDBJ whole genome shotgun (WGS) entry which is preliminary data.</text>
</comment>
<dbReference type="InterPro" id="IPR027935">
    <property type="entry name" value="Di19_C"/>
</dbReference>
<feature type="compositionally biased region" description="Basic and acidic residues" evidence="1">
    <location>
        <begin position="90"/>
        <end position="106"/>
    </location>
</feature>
<accession>A0A5B6XAG8</accession>
<evidence type="ECO:0000256" key="1">
    <source>
        <dbReference type="SAM" id="MobiDB-lite"/>
    </source>
</evidence>
<name>A0A5B6XAG8_9ROSI</name>
<dbReference type="AlphaFoldDB" id="A0A5B6XAG8"/>
<evidence type="ECO:0000313" key="3">
    <source>
        <dbReference type="EMBL" id="KAA3490616.1"/>
    </source>
</evidence>
<dbReference type="PANTHER" id="PTHR31875">
    <property type="entry name" value="PROTEIN DEHYDRATION-INDUCED 19"/>
    <property type="match status" value="1"/>
</dbReference>
<evidence type="ECO:0000259" key="2">
    <source>
        <dbReference type="Pfam" id="PF14571"/>
    </source>
</evidence>
<proteinExistence type="predicted"/>
<dbReference type="InterPro" id="IPR033347">
    <property type="entry name" value="Di19"/>
</dbReference>